<protein>
    <submittedName>
        <fullName evidence="3">Mammalian cell entry protein</fullName>
    </submittedName>
</protein>
<gene>
    <name evidence="1" type="ORF">EgrG_002013600</name>
</gene>
<dbReference type="Proteomes" id="UP000492820">
    <property type="component" value="Unassembled WGS sequence"/>
</dbReference>
<evidence type="ECO:0000313" key="2">
    <source>
        <dbReference type="Proteomes" id="UP000492820"/>
    </source>
</evidence>
<dbReference type="AlphaFoldDB" id="A0A068W7C5"/>
<reference evidence="1 2" key="1">
    <citation type="journal article" date="2013" name="Nature">
        <title>The genomes of four tapeworm species reveal adaptations to parasitism.</title>
        <authorList>
            <person name="Tsai I.J."/>
            <person name="Zarowiecki M."/>
            <person name="Holroyd N."/>
            <person name="Garciarrubio A."/>
            <person name="Sanchez-Flores A."/>
            <person name="Brooks K.L."/>
            <person name="Tracey A."/>
            <person name="Bobes R.J."/>
            <person name="Fragoso G."/>
            <person name="Sciutto E."/>
            <person name="Aslett M."/>
            <person name="Beasley H."/>
            <person name="Bennett H.M."/>
            <person name="Cai J."/>
            <person name="Camicia F."/>
            <person name="Clark R."/>
            <person name="Cucher M."/>
            <person name="De Silva N."/>
            <person name="Day T.A."/>
            <person name="Deplazes P."/>
            <person name="Estrada K."/>
            <person name="Fernandez C."/>
            <person name="Holland P.W."/>
            <person name="Hou J."/>
            <person name="Hu S."/>
            <person name="Huckvale T."/>
            <person name="Hung S.S."/>
            <person name="Kamenetzky L."/>
            <person name="Keane J.A."/>
            <person name="Kiss F."/>
            <person name="Koziol U."/>
            <person name="Lambert O."/>
            <person name="Liu K."/>
            <person name="Luo X."/>
            <person name="Luo Y."/>
            <person name="Macchiaroli N."/>
            <person name="Nichol S."/>
            <person name="Paps J."/>
            <person name="Parkinson J."/>
            <person name="Pouchkina-Stantcheva N."/>
            <person name="Riddiford N."/>
            <person name="Rosenzvit M."/>
            <person name="Salinas G."/>
            <person name="Wasmuth J.D."/>
            <person name="Zamanian M."/>
            <person name="Zheng Y."/>
            <person name="Cai X."/>
            <person name="Soberon X."/>
            <person name="Olson P.D."/>
            <person name="Laclette J.P."/>
            <person name="Brehm K."/>
            <person name="Berriman M."/>
            <person name="Garciarrubio A."/>
            <person name="Bobes R.J."/>
            <person name="Fragoso G."/>
            <person name="Sanchez-Flores A."/>
            <person name="Estrada K."/>
            <person name="Cevallos M.A."/>
            <person name="Morett E."/>
            <person name="Gonzalez V."/>
            <person name="Portillo T."/>
            <person name="Ochoa-Leyva A."/>
            <person name="Jose M.V."/>
            <person name="Sciutto E."/>
            <person name="Landa A."/>
            <person name="Jimenez L."/>
            <person name="Valdes V."/>
            <person name="Carrero J.C."/>
            <person name="Larralde C."/>
            <person name="Morales-Montor J."/>
            <person name="Limon-Lason J."/>
            <person name="Soberon X."/>
            <person name="Laclette J.P."/>
        </authorList>
    </citation>
    <scope>NUCLEOTIDE SEQUENCE [LARGE SCALE GENOMIC DNA]</scope>
</reference>
<evidence type="ECO:0000313" key="3">
    <source>
        <dbReference type="WBParaSite" id="EgrG_002013600"/>
    </source>
</evidence>
<name>A0A068W7C5_ECHGR</name>
<dbReference type="EMBL" id="LK028576">
    <property type="protein sequence ID" value="CDS15138.1"/>
    <property type="molecule type" value="Genomic_DNA"/>
</dbReference>
<organism evidence="1">
    <name type="scientific">Echinococcus granulosus</name>
    <name type="common">Hydatid tapeworm</name>
    <dbReference type="NCBI Taxonomy" id="6210"/>
    <lineage>
        <taxon>Eukaryota</taxon>
        <taxon>Metazoa</taxon>
        <taxon>Spiralia</taxon>
        <taxon>Lophotrochozoa</taxon>
        <taxon>Platyhelminthes</taxon>
        <taxon>Cestoda</taxon>
        <taxon>Eucestoda</taxon>
        <taxon>Cyclophyllidea</taxon>
        <taxon>Taeniidae</taxon>
        <taxon>Echinococcus</taxon>
        <taxon>Echinococcus granulosus group</taxon>
    </lineage>
</organism>
<proteinExistence type="predicted"/>
<reference evidence="1" key="2">
    <citation type="submission" date="2014-06" db="EMBL/GenBank/DDBJ databases">
        <authorList>
            <person name="Aslett M."/>
        </authorList>
    </citation>
    <scope>NUCLEOTIDE SEQUENCE</scope>
</reference>
<dbReference type="WBParaSite" id="EgrG_002013600">
    <property type="protein sequence ID" value="EgrG_002013600"/>
    <property type="gene ID" value="EgrG_002013600"/>
</dbReference>
<evidence type="ECO:0000313" key="1">
    <source>
        <dbReference type="EMBL" id="CDS15138.1"/>
    </source>
</evidence>
<reference evidence="3" key="3">
    <citation type="submission" date="2020-10" db="UniProtKB">
        <authorList>
            <consortium name="WormBaseParasite"/>
        </authorList>
    </citation>
    <scope>IDENTIFICATION</scope>
</reference>
<accession>A0A068W7C5</accession>
<sequence length="103" mass="11017">MLGLCTNVSGPAGAVRGPGSLVEPLLREQLHRPSSQPTFRVGYQNAAGTVRQIAADLPHQSSTLRATEKILDRNVTDALPFLGTALDIHSNLVLAHPERSIVK</sequence>